<sequence length="816" mass="89358">MDRTHLKSIDSDTPEQDDIASAEDLDLHDDEIGEDPAEDVYLESYEEEEIRLRSGWLAPTLALLAIAGWTAFFGWAYRDSLASVTPQEAIALVGSWAPPVALIALGWLIALRTSRRETEKFAEAAQVLRVESEQLEARLHRVNGELSVAREFLTQQSRDLDTLGRLAADRLGEHSGRLDALISENGREVERLSEVSANALENMESLRGNLPVIASSTKDVTNTIAQAGRTAQTQLDEMIAGLKRVNEFGEASETQVESLRARIGQAFEEFAKSTHETGEGLADRYNRLSENVAHARVQFEQEEIEALAAMRQRWSAVGEQIKEAIGELGALDGDVIEPAAQRIADIRAHHTSLAEDSARQAAAFDDDMARRRETAAADQDAAIATLRERLETLDGELAARRAAHEERAEEVAALAVTLTTRLDDLTETASRAAASGGEAASLLDDALATTGERLAQTDAGIRETESLLTSLTDTTVRLLELVRATAEHGAEDLPRALGESEQALQQLEERAGRIGASMGDAGERSKQIASDLDRSQDELGTLLNRLDDGSHTLDAGTQRQYKHLAGIAEELHRLHAKSETLAEHARDELRASIAALRDANSAAIRQIETDGGKSLAKWANTIGEASGAAIDRALETRMEETAGALDEATARAANHTRQATTQLRDQLARIDELTRNLEQRIEQARERAEEQVDNDFSRRAALITESLNSSAIDIAKALSADVTDTAWAAYLKGDRGIFTRRAVRLLDNSDLREIGELYENDDSFREDVSRYIHDFEAMLRQLLSTRDGNSLGVTVLSSDMGKLYVALAQGIERLRS</sequence>
<evidence type="ECO:0000256" key="1">
    <source>
        <dbReference type="SAM" id="Coils"/>
    </source>
</evidence>
<name>A0A6I4U3D4_9SPHN</name>
<feature type="compositionally biased region" description="Basic and acidic residues" evidence="2">
    <location>
        <begin position="1"/>
        <end position="10"/>
    </location>
</feature>
<proteinExistence type="predicted"/>
<evidence type="ECO:0000313" key="5">
    <source>
        <dbReference type="Proteomes" id="UP000429229"/>
    </source>
</evidence>
<keyword evidence="1" id="KW-0175">Coiled coil</keyword>
<feature type="transmembrane region" description="Helical" evidence="3">
    <location>
        <begin position="56"/>
        <end position="77"/>
    </location>
</feature>
<reference evidence="4 5" key="1">
    <citation type="submission" date="2019-12" db="EMBL/GenBank/DDBJ databases">
        <title>Genomic-based taxomic classification of the family Erythrobacteraceae.</title>
        <authorList>
            <person name="Xu L."/>
        </authorList>
    </citation>
    <scope>NUCLEOTIDE SEQUENCE [LARGE SCALE GENOMIC DNA]</scope>
    <source>
        <strain evidence="4 5">LMG 29519</strain>
    </source>
</reference>
<keyword evidence="3" id="KW-0812">Transmembrane</keyword>
<keyword evidence="3" id="KW-1133">Transmembrane helix</keyword>
<protein>
    <submittedName>
        <fullName evidence="4">ATPase</fullName>
    </submittedName>
</protein>
<feature type="compositionally biased region" description="Acidic residues" evidence="2">
    <location>
        <begin position="12"/>
        <end position="26"/>
    </location>
</feature>
<dbReference type="Proteomes" id="UP000429229">
    <property type="component" value="Unassembled WGS sequence"/>
</dbReference>
<comment type="caution">
    <text evidence="4">The sequence shown here is derived from an EMBL/GenBank/DDBJ whole genome shotgun (WGS) entry which is preliminary data.</text>
</comment>
<dbReference type="RefSeq" id="WP_160616145.1">
    <property type="nucleotide sequence ID" value="NZ_WTYR01000001.1"/>
</dbReference>
<gene>
    <name evidence="4" type="ORF">GRI68_04610</name>
</gene>
<feature type="coiled-coil region" evidence="1">
    <location>
        <begin position="638"/>
        <end position="694"/>
    </location>
</feature>
<dbReference type="EMBL" id="WTYR01000001">
    <property type="protein sequence ID" value="MXP09453.1"/>
    <property type="molecule type" value="Genomic_DNA"/>
</dbReference>
<evidence type="ECO:0000256" key="3">
    <source>
        <dbReference type="SAM" id="Phobius"/>
    </source>
</evidence>
<accession>A0A6I4U3D4</accession>
<evidence type="ECO:0000256" key="2">
    <source>
        <dbReference type="SAM" id="MobiDB-lite"/>
    </source>
</evidence>
<dbReference type="AlphaFoldDB" id="A0A6I4U3D4"/>
<feature type="region of interest" description="Disordered" evidence="2">
    <location>
        <begin position="1"/>
        <end position="26"/>
    </location>
</feature>
<evidence type="ECO:0000313" key="4">
    <source>
        <dbReference type="EMBL" id="MXP09453.1"/>
    </source>
</evidence>
<keyword evidence="3" id="KW-0472">Membrane</keyword>
<dbReference type="OrthoDB" id="9777715at2"/>
<keyword evidence="5" id="KW-1185">Reference proteome</keyword>
<feature type="transmembrane region" description="Helical" evidence="3">
    <location>
        <begin position="89"/>
        <end position="111"/>
    </location>
</feature>
<organism evidence="4 5">
    <name type="scientific">Alteriqipengyuania halimionae</name>
    <dbReference type="NCBI Taxonomy" id="1926630"/>
    <lineage>
        <taxon>Bacteria</taxon>
        <taxon>Pseudomonadati</taxon>
        <taxon>Pseudomonadota</taxon>
        <taxon>Alphaproteobacteria</taxon>
        <taxon>Sphingomonadales</taxon>
        <taxon>Erythrobacteraceae</taxon>
        <taxon>Alteriqipengyuania</taxon>
    </lineage>
</organism>